<sequence length="52" mass="5401">MKLTVRKIVMAGILGAIAILLGLPIFGSLPIGFIPVPNISGHATIMHIPAIL</sequence>
<dbReference type="Gene3D" id="1.10.1760.20">
    <property type="match status" value="1"/>
</dbReference>
<comment type="caution">
    <text evidence="2">The sequence shown here is derived from an EMBL/GenBank/DDBJ whole genome shotgun (WGS) entry which is preliminary data.</text>
</comment>
<proteinExistence type="predicted"/>
<keyword evidence="1" id="KW-1133">Transmembrane helix</keyword>
<keyword evidence="1" id="KW-0812">Transmembrane</keyword>
<name>X0ZF03_9ZZZZ</name>
<evidence type="ECO:0008006" key="3">
    <source>
        <dbReference type="Google" id="ProtNLM"/>
    </source>
</evidence>
<evidence type="ECO:0000256" key="1">
    <source>
        <dbReference type="SAM" id="Phobius"/>
    </source>
</evidence>
<feature type="transmembrane region" description="Helical" evidence="1">
    <location>
        <begin position="12"/>
        <end position="34"/>
    </location>
</feature>
<dbReference type="EMBL" id="BART01002785">
    <property type="protein sequence ID" value="GAG67869.1"/>
    <property type="molecule type" value="Genomic_DNA"/>
</dbReference>
<gene>
    <name evidence="2" type="ORF">S01H4_08208</name>
</gene>
<accession>X0ZF03</accession>
<evidence type="ECO:0000313" key="2">
    <source>
        <dbReference type="EMBL" id="GAG67869.1"/>
    </source>
</evidence>
<protein>
    <recommendedName>
        <fullName evidence="3">ECF transporter S component</fullName>
    </recommendedName>
</protein>
<feature type="non-terminal residue" evidence="2">
    <location>
        <position position="52"/>
    </location>
</feature>
<reference evidence="2" key="1">
    <citation type="journal article" date="2014" name="Front. Microbiol.">
        <title>High frequency of phylogenetically diverse reductive dehalogenase-homologous genes in deep subseafloor sedimentary metagenomes.</title>
        <authorList>
            <person name="Kawai M."/>
            <person name="Futagami T."/>
            <person name="Toyoda A."/>
            <person name="Takaki Y."/>
            <person name="Nishi S."/>
            <person name="Hori S."/>
            <person name="Arai W."/>
            <person name="Tsubouchi T."/>
            <person name="Morono Y."/>
            <person name="Uchiyama I."/>
            <person name="Ito T."/>
            <person name="Fujiyama A."/>
            <person name="Inagaki F."/>
            <person name="Takami H."/>
        </authorList>
    </citation>
    <scope>NUCLEOTIDE SEQUENCE</scope>
    <source>
        <strain evidence="2">Expedition CK06-06</strain>
    </source>
</reference>
<dbReference type="AlphaFoldDB" id="X0ZF03"/>
<organism evidence="2">
    <name type="scientific">marine sediment metagenome</name>
    <dbReference type="NCBI Taxonomy" id="412755"/>
    <lineage>
        <taxon>unclassified sequences</taxon>
        <taxon>metagenomes</taxon>
        <taxon>ecological metagenomes</taxon>
    </lineage>
</organism>
<keyword evidence="1" id="KW-0472">Membrane</keyword>